<gene>
    <name evidence="9" type="ORF">HCN44_002734</name>
</gene>
<feature type="compositionally biased region" description="Low complexity" evidence="7">
    <location>
        <begin position="511"/>
        <end position="526"/>
    </location>
</feature>
<feature type="region of interest" description="Disordered" evidence="7">
    <location>
        <begin position="256"/>
        <end position="286"/>
    </location>
</feature>
<evidence type="ECO:0000256" key="3">
    <source>
        <dbReference type="ARBA" id="ARBA00022491"/>
    </source>
</evidence>
<dbReference type="GO" id="GO:0000122">
    <property type="term" value="P:negative regulation of transcription by RNA polymerase II"/>
    <property type="evidence" value="ECO:0007669"/>
    <property type="project" value="TreeGrafter"/>
</dbReference>
<evidence type="ECO:0000259" key="8">
    <source>
        <dbReference type="Pfam" id="PF16014"/>
    </source>
</evidence>
<comment type="subcellular location">
    <subcellularLocation>
        <location evidence="1">Nucleus</location>
    </subcellularLocation>
</comment>
<feature type="compositionally biased region" description="Polar residues" evidence="7">
    <location>
        <begin position="1"/>
        <end position="10"/>
    </location>
</feature>
<feature type="region of interest" description="Disordered" evidence="7">
    <location>
        <begin position="605"/>
        <end position="668"/>
    </location>
</feature>
<reference evidence="9 10" key="1">
    <citation type="submission" date="2020-08" db="EMBL/GenBank/DDBJ databases">
        <title>Aphidius gifuensis genome sequencing and assembly.</title>
        <authorList>
            <person name="Du Z."/>
        </authorList>
    </citation>
    <scope>NUCLEOTIDE SEQUENCE [LARGE SCALE GENOMIC DNA]</scope>
    <source>
        <strain evidence="9">YNYX2018</strain>
        <tissue evidence="9">Adults</tissue>
    </source>
</reference>
<protein>
    <recommendedName>
        <fullName evidence="8">Histone deacetylase complex subunit SAP130 C-terminal domain-containing protein</fullName>
    </recommendedName>
</protein>
<dbReference type="Proteomes" id="UP000639338">
    <property type="component" value="Unassembled WGS sequence"/>
</dbReference>
<keyword evidence="10" id="KW-1185">Reference proteome</keyword>
<feature type="compositionally biased region" description="Polar residues" evidence="7">
    <location>
        <begin position="266"/>
        <end position="286"/>
    </location>
</feature>
<proteinExistence type="inferred from homology"/>
<dbReference type="PANTHER" id="PTHR13497:SF3">
    <property type="entry name" value="HISTONE DEACETYLASE COMPLEX SUBUNIT SAP130"/>
    <property type="match status" value="1"/>
</dbReference>
<feature type="compositionally biased region" description="Low complexity" evidence="7">
    <location>
        <begin position="621"/>
        <end position="632"/>
    </location>
</feature>
<feature type="domain" description="Histone deacetylase complex subunit SAP130 C-terminal" evidence="8">
    <location>
        <begin position="628"/>
        <end position="875"/>
    </location>
</feature>
<keyword evidence="5" id="KW-0804">Transcription</keyword>
<evidence type="ECO:0000256" key="4">
    <source>
        <dbReference type="ARBA" id="ARBA00023015"/>
    </source>
</evidence>
<feature type="region of interest" description="Disordered" evidence="7">
    <location>
        <begin position="511"/>
        <end position="531"/>
    </location>
</feature>
<dbReference type="OrthoDB" id="298344at2759"/>
<organism evidence="9 10">
    <name type="scientific">Aphidius gifuensis</name>
    <name type="common">Parasitoid wasp</name>
    <dbReference type="NCBI Taxonomy" id="684658"/>
    <lineage>
        <taxon>Eukaryota</taxon>
        <taxon>Metazoa</taxon>
        <taxon>Ecdysozoa</taxon>
        <taxon>Arthropoda</taxon>
        <taxon>Hexapoda</taxon>
        <taxon>Insecta</taxon>
        <taxon>Pterygota</taxon>
        <taxon>Neoptera</taxon>
        <taxon>Endopterygota</taxon>
        <taxon>Hymenoptera</taxon>
        <taxon>Apocrita</taxon>
        <taxon>Ichneumonoidea</taxon>
        <taxon>Braconidae</taxon>
        <taxon>Aphidiinae</taxon>
        <taxon>Aphidius</taxon>
    </lineage>
</organism>
<dbReference type="Pfam" id="PF16014">
    <property type="entry name" value="SAP130_C"/>
    <property type="match status" value="1"/>
</dbReference>
<dbReference type="InterPro" id="IPR024137">
    <property type="entry name" value="His_deAcase_cplx_SAP130"/>
</dbReference>
<feature type="compositionally biased region" description="Polar residues" evidence="7">
    <location>
        <begin position="642"/>
        <end position="652"/>
    </location>
</feature>
<comment type="similarity">
    <text evidence="2">Belongs to the SAP130 family.</text>
</comment>
<feature type="compositionally biased region" description="Low complexity" evidence="7">
    <location>
        <begin position="446"/>
        <end position="456"/>
    </location>
</feature>
<comment type="caution">
    <text evidence="9">The sequence shown here is derived from an EMBL/GenBank/DDBJ whole genome shotgun (WGS) entry which is preliminary data.</text>
</comment>
<evidence type="ECO:0000256" key="6">
    <source>
        <dbReference type="ARBA" id="ARBA00023242"/>
    </source>
</evidence>
<evidence type="ECO:0000313" key="10">
    <source>
        <dbReference type="Proteomes" id="UP000639338"/>
    </source>
</evidence>
<name>A0A835CPD8_APHGI</name>
<feature type="region of interest" description="Disordered" evidence="7">
    <location>
        <begin position="436"/>
        <end position="457"/>
    </location>
</feature>
<dbReference type="EMBL" id="JACMRX010000004">
    <property type="protein sequence ID" value="KAF7991172.1"/>
    <property type="molecule type" value="Genomic_DNA"/>
</dbReference>
<feature type="region of interest" description="Disordered" evidence="7">
    <location>
        <begin position="560"/>
        <end position="590"/>
    </location>
</feature>
<evidence type="ECO:0000313" key="9">
    <source>
        <dbReference type="EMBL" id="KAF7991172.1"/>
    </source>
</evidence>
<dbReference type="AlphaFoldDB" id="A0A835CPD8"/>
<dbReference type="PANTHER" id="PTHR13497">
    <property type="entry name" value="HISTONE DEACETYLASE COMPLEX SUBUNIT SAP130"/>
    <property type="match status" value="1"/>
</dbReference>
<accession>A0A835CPD8</accession>
<dbReference type="InterPro" id="IPR031963">
    <property type="entry name" value="SAP130_C"/>
</dbReference>
<keyword evidence="4" id="KW-0805">Transcription regulation</keyword>
<sequence length="890" mass="97155">MDPNISNTMDPTGDKRLPETGVHTNISHNMTTIQKIQHLQTVGNITATNVSTIQSGQTVNAVASSCNTIVGESINQKLPFIKSNIQSGSTQFSNERGKITTLCQPVRLMSPGTLTNVERQTPVQGQGQTQQIQASQQVVTTLSATYHVPRGPAAVANISAPRSTPLATPIIRATGQSSLPILRPGVNTTVSNQPQWANKTPLIYAQSPRHPVGRITNRPPAVYSAQTARIVAPGHVRTPVPTTTIVQSTVVPTVTTGAPTRLPNPVLQSNNALTRNTGSQVRPTGPQITNPIVQPNRHQQQTIQTNQIVRTLSGTPTTTNRVTVTTSAVATASRITSVTASGAPALLNRQLTINSPTGPTQTTFGRVVTQALQQVQPSQIQGHPINTARAVPAMLPNISGVQRVITTSNSSNTRVTPSQQAPVGRLAGMTLHSVPLSRPQQPPPAAAAQTTTTTTTSTIKTIPGQIQLKTNLQPLRVTPSNIPTTIVTTSSSLLSTPPPPPSSTTATIIMNTNNNNSNNNNNNINSPTQLSQGSMYTQYRPVTTPLSTPPMRITSAYIVESSHDDTHGKPNASPRPSILRKRDHDNSPAKNIAKNLAPVLALLQASPPLSPPRDRESGNQSSGSTTVSATSSPGLDDEPEQSRITIINQTMEMSPRKKPRKQQLTGVELTESRCTEEEMQFITEDKLKRDTINDNIIKDKYCINRKTNIHLQNDGHIGVRHQTDIIKRRPRPGLLGSSWKSRCNSRLHHYRRPSDVRPKEERRPTVAEIGQQKHVLQKIDGWKVYQLTAQMEDLAELEQQVHERFKAQLVKFESQQTNKNRQDDGNDSEKMLSDRVNELIKGNMQRSSLISEGIIEARSQLITIFQHKSHVNEILQRCGNTKRSQKKRDK</sequence>
<evidence type="ECO:0000256" key="5">
    <source>
        <dbReference type="ARBA" id="ARBA00023163"/>
    </source>
</evidence>
<evidence type="ECO:0000256" key="2">
    <source>
        <dbReference type="ARBA" id="ARBA00007859"/>
    </source>
</evidence>
<keyword evidence="3" id="KW-0678">Repressor</keyword>
<feature type="region of interest" description="Disordered" evidence="7">
    <location>
        <begin position="1"/>
        <end position="22"/>
    </location>
</feature>
<evidence type="ECO:0000256" key="7">
    <source>
        <dbReference type="SAM" id="MobiDB-lite"/>
    </source>
</evidence>
<evidence type="ECO:0000256" key="1">
    <source>
        <dbReference type="ARBA" id="ARBA00004123"/>
    </source>
</evidence>
<keyword evidence="6" id="KW-0539">Nucleus</keyword>
<dbReference type="GO" id="GO:0070822">
    <property type="term" value="C:Sin3-type complex"/>
    <property type="evidence" value="ECO:0007669"/>
    <property type="project" value="TreeGrafter"/>
</dbReference>